<accession>A0AAU8FM94</accession>
<proteinExistence type="predicted"/>
<keyword evidence="1" id="KW-0472">Membrane</keyword>
<name>A0AAU8FM94_9BACT</name>
<evidence type="ECO:0000313" key="3">
    <source>
        <dbReference type="EMBL" id="XCH24533.1"/>
    </source>
</evidence>
<dbReference type="EMBL" id="CP159289">
    <property type="protein sequence ID" value="XCH24533.1"/>
    <property type="molecule type" value="Genomic_DNA"/>
</dbReference>
<feature type="transmembrane region" description="Helical" evidence="1">
    <location>
        <begin position="69"/>
        <end position="88"/>
    </location>
</feature>
<evidence type="ECO:0000259" key="2">
    <source>
        <dbReference type="Pfam" id="PF06580"/>
    </source>
</evidence>
<feature type="transmembrane region" description="Helical" evidence="1">
    <location>
        <begin position="115"/>
        <end position="132"/>
    </location>
</feature>
<evidence type="ECO:0000256" key="1">
    <source>
        <dbReference type="SAM" id="Phobius"/>
    </source>
</evidence>
<dbReference type="GO" id="GO:0000155">
    <property type="term" value="F:phosphorelay sensor kinase activity"/>
    <property type="evidence" value="ECO:0007669"/>
    <property type="project" value="InterPro"/>
</dbReference>
<dbReference type="GO" id="GO:0016020">
    <property type="term" value="C:membrane"/>
    <property type="evidence" value="ECO:0007669"/>
    <property type="project" value="InterPro"/>
</dbReference>
<dbReference type="Pfam" id="PF06580">
    <property type="entry name" value="His_kinase"/>
    <property type="match status" value="1"/>
</dbReference>
<keyword evidence="1" id="KW-1133">Transmembrane helix</keyword>
<dbReference type="InterPro" id="IPR050640">
    <property type="entry name" value="Bact_2-comp_sensor_kinase"/>
</dbReference>
<keyword evidence="3" id="KW-0808">Transferase</keyword>
<dbReference type="PANTHER" id="PTHR34220:SF7">
    <property type="entry name" value="SENSOR HISTIDINE KINASE YPDA"/>
    <property type="match status" value="1"/>
</dbReference>
<feature type="transmembrane region" description="Helical" evidence="1">
    <location>
        <begin position="12"/>
        <end position="31"/>
    </location>
</feature>
<sequence>MREKQYIHMPANPYLFWACYWLIWVLLLSNFQPFGKAVWAASVNVAAQGMVAFATTRFLIPRFLEKRKYVAYSVQVAVLLLVVTILYMKLTEPGALFPTVKREIRYPRAFQFGRMYFLLFVIHMTSTAYKFAADRFNALHRQSELLRKQLETELQVLKNQINPHFLFNTLNNVYTLAYLKDDNAAPMIMKLSELLRYTLYDCQADRVKLEKEVEFLQNIIAMQRLKSDIYQKQIVFKTAGVQPDQLIAPLLLLVFVENGFKYADLDTNHDGYIAISLNVDAAGTLLFECANTKRERINQEGASKGIGLSNVRKRLELIYPGNHELLLSELNDQFVVRLKIFRL</sequence>
<protein>
    <submittedName>
        <fullName evidence="3">Histidine kinase</fullName>
    </submittedName>
</protein>
<dbReference type="InterPro" id="IPR010559">
    <property type="entry name" value="Sig_transdc_His_kin_internal"/>
</dbReference>
<feature type="transmembrane region" description="Helical" evidence="1">
    <location>
        <begin position="37"/>
        <end position="60"/>
    </location>
</feature>
<keyword evidence="3" id="KW-0418">Kinase</keyword>
<organism evidence="3">
    <name type="scientific">Dyadobacter sp. 676</name>
    <dbReference type="NCBI Taxonomy" id="3088362"/>
    <lineage>
        <taxon>Bacteria</taxon>
        <taxon>Pseudomonadati</taxon>
        <taxon>Bacteroidota</taxon>
        <taxon>Cytophagia</taxon>
        <taxon>Cytophagales</taxon>
        <taxon>Spirosomataceae</taxon>
        <taxon>Dyadobacter</taxon>
    </lineage>
</organism>
<reference evidence="3" key="1">
    <citation type="submission" date="2024-06" db="EMBL/GenBank/DDBJ databases">
        <title>Sequencing and assembly of the genome of Dyadobacter sp. strain 676, a symbiont of Cyamopsis tetragonoloba.</title>
        <authorList>
            <person name="Guro P."/>
            <person name="Sazanova A."/>
            <person name="Kuznetsova I."/>
            <person name="Belimov A."/>
            <person name="Safronova V."/>
        </authorList>
    </citation>
    <scope>NUCLEOTIDE SEQUENCE</scope>
    <source>
        <strain evidence="3">676</strain>
    </source>
</reference>
<dbReference type="AlphaFoldDB" id="A0AAU8FM94"/>
<gene>
    <name evidence="3" type="ORF">ABV298_30270</name>
</gene>
<keyword evidence="1" id="KW-0812">Transmembrane</keyword>
<dbReference type="PANTHER" id="PTHR34220">
    <property type="entry name" value="SENSOR HISTIDINE KINASE YPDA"/>
    <property type="match status" value="1"/>
</dbReference>
<feature type="domain" description="Signal transduction histidine kinase internal region" evidence="2">
    <location>
        <begin position="152"/>
        <end position="226"/>
    </location>
</feature>
<dbReference type="RefSeq" id="WP_353719848.1">
    <property type="nucleotide sequence ID" value="NZ_CP159289.1"/>
</dbReference>